<reference evidence="1 3" key="1">
    <citation type="submission" date="2015-09" db="EMBL/GenBank/DDBJ databases">
        <authorList>
            <consortium name="Pathogen Informatics"/>
        </authorList>
    </citation>
    <scope>NUCLEOTIDE SEQUENCE [LARGE SCALE GENOMIC DNA]</scope>
    <source>
        <strain evidence="1 3">2789STDY5834865</strain>
    </source>
</reference>
<name>A0A174SQT9_9FIRM</name>
<protein>
    <submittedName>
        <fullName evidence="1">Uncharacterized protein</fullName>
    </submittedName>
</protein>
<evidence type="ECO:0000313" key="1">
    <source>
        <dbReference type="EMBL" id="CUP99076.1"/>
    </source>
</evidence>
<proteinExistence type="predicted"/>
<dbReference type="EMBL" id="FOIO01000094">
    <property type="protein sequence ID" value="SEU19193.1"/>
    <property type="molecule type" value="Genomic_DNA"/>
</dbReference>
<evidence type="ECO:0000313" key="2">
    <source>
        <dbReference type="EMBL" id="SEU19193.1"/>
    </source>
</evidence>
<reference evidence="2 4" key="2">
    <citation type="submission" date="2016-10" db="EMBL/GenBank/DDBJ databases">
        <authorList>
            <person name="Varghese N."/>
            <person name="Submissions S."/>
        </authorList>
    </citation>
    <scope>NUCLEOTIDE SEQUENCE [LARGE SCALE GENOMIC DNA]</scope>
    <source>
        <strain evidence="2 4">NLAE-zl-C196</strain>
    </source>
</reference>
<gene>
    <name evidence="1" type="ORF">ERS852480_04583</name>
    <name evidence="2" type="ORF">SAMN05216521_109410</name>
</gene>
<accession>A0A174SQT9</accession>
<sequence length="100" mass="10912">MARKVDITDKLSFEGNPSLVIKGKAIEVNADAPTMLKVMGLMSANDPGAQEILEAYDMMFPEKSKKEIERMKLGFNDLIIVVQEAVQLISGTEEPAGGEQ</sequence>
<dbReference type="Proteomes" id="UP000095512">
    <property type="component" value="Unassembled WGS sequence"/>
</dbReference>
<dbReference type="AlphaFoldDB" id="A0A174SQT9"/>
<dbReference type="Proteomes" id="UP000182121">
    <property type="component" value="Unassembled WGS sequence"/>
</dbReference>
<dbReference type="RefSeq" id="WP_057572834.1">
    <property type="nucleotide sequence ID" value="NZ_CZAB01000070.1"/>
</dbReference>
<organism evidence="1 3">
    <name type="scientific">Enterocloster clostridioformis</name>
    <dbReference type="NCBI Taxonomy" id="1531"/>
    <lineage>
        <taxon>Bacteria</taxon>
        <taxon>Bacillati</taxon>
        <taxon>Bacillota</taxon>
        <taxon>Clostridia</taxon>
        <taxon>Lachnospirales</taxon>
        <taxon>Lachnospiraceae</taxon>
        <taxon>Enterocloster</taxon>
    </lineage>
</organism>
<evidence type="ECO:0000313" key="4">
    <source>
        <dbReference type="Proteomes" id="UP000182121"/>
    </source>
</evidence>
<evidence type="ECO:0000313" key="3">
    <source>
        <dbReference type="Proteomes" id="UP000095512"/>
    </source>
</evidence>
<dbReference type="EMBL" id="CZAB01000070">
    <property type="protein sequence ID" value="CUP99076.1"/>
    <property type="molecule type" value="Genomic_DNA"/>
</dbReference>